<feature type="transmembrane region" description="Helical" evidence="1">
    <location>
        <begin position="89"/>
        <end position="108"/>
    </location>
</feature>
<feature type="transmembrane region" description="Helical" evidence="1">
    <location>
        <begin position="159"/>
        <end position="187"/>
    </location>
</feature>
<organism evidence="2 3">
    <name type="scientific">Clostridium innocuum</name>
    <dbReference type="NCBI Taxonomy" id="1522"/>
    <lineage>
        <taxon>Bacteria</taxon>
        <taxon>Bacillati</taxon>
        <taxon>Bacillota</taxon>
        <taxon>Clostridia</taxon>
        <taxon>Eubacteriales</taxon>
        <taxon>Clostridiaceae</taxon>
        <taxon>Clostridium</taxon>
    </lineage>
</organism>
<evidence type="ECO:0000256" key="1">
    <source>
        <dbReference type="SAM" id="Phobius"/>
    </source>
</evidence>
<dbReference type="EMBL" id="JQIF01000078">
    <property type="protein sequence ID" value="KGJ52154.1"/>
    <property type="molecule type" value="Genomic_DNA"/>
</dbReference>
<name>A0A099I2F8_CLOIN</name>
<dbReference type="RefSeq" id="WP_044906750.1">
    <property type="nucleotide sequence ID" value="NZ_BAABYY010000002.1"/>
</dbReference>
<evidence type="ECO:0008006" key="4">
    <source>
        <dbReference type="Google" id="ProtNLM"/>
    </source>
</evidence>
<dbReference type="Proteomes" id="UP000030008">
    <property type="component" value="Unassembled WGS sequence"/>
</dbReference>
<gene>
    <name evidence="2" type="ORF">CIAN88_15985</name>
</gene>
<keyword evidence="1" id="KW-0812">Transmembrane</keyword>
<comment type="caution">
    <text evidence="2">The sequence shown here is derived from an EMBL/GenBank/DDBJ whole genome shotgun (WGS) entry which is preliminary data.</text>
</comment>
<dbReference type="PROSITE" id="PS51257">
    <property type="entry name" value="PROKAR_LIPOPROTEIN"/>
    <property type="match status" value="1"/>
</dbReference>
<feature type="transmembrane region" description="Helical" evidence="1">
    <location>
        <begin position="114"/>
        <end position="138"/>
    </location>
</feature>
<evidence type="ECO:0000313" key="2">
    <source>
        <dbReference type="EMBL" id="KGJ52154.1"/>
    </source>
</evidence>
<keyword evidence="1" id="KW-1133">Transmembrane helix</keyword>
<keyword evidence="1" id="KW-0472">Membrane</keyword>
<sequence length="235" mass="27750">MNRIRVFTSGALLAFACYCVLFDRNLPFSLPFPVYAAAFLYFSVFPIKDMLSFCNTTLYKGRQFEKNYEAGEESAQGLLTEKRSYDRRAAGAMLFWLTFLAIPGYLYCNGLLDRIWIFLLFTLSNFSVFFAIFGWCPFHSIFIRPDCCMECRIYNWDSFFQYSFLIFFPNVFTLTLVLLGVLSLIVWEIRHALHPERFYKCSNARLTCENCDLDGCRKHKKKLFHKTLKEEYRNK</sequence>
<protein>
    <recommendedName>
        <fullName evidence="4">Lipoprotein</fullName>
    </recommendedName>
</protein>
<evidence type="ECO:0000313" key="3">
    <source>
        <dbReference type="Proteomes" id="UP000030008"/>
    </source>
</evidence>
<reference evidence="2 3" key="1">
    <citation type="submission" date="2014-08" db="EMBL/GenBank/DDBJ databases">
        <title>Clostridium innocuum, an unnegligible vancomycin-resistant pathogen causing extra-intestinal infections.</title>
        <authorList>
            <person name="Feng Y."/>
            <person name="Chiu C.-H."/>
        </authorList>
    </citation>
    <scope>NUCLEOTIDE SEQUENCE [LARGE SCALE GENOMIC DNA]</scope>
    <source>
        <strain evidence="2 3">AN88</strain>
    </source>
</reference>
<accession>A0A099I2F8</accession>
<proteinExistence type="predicted"/>
<dbReference type="AlphaFoldDB" id="A0A099I2F8"/>
<feature type="transmembrane region" description="Helical" evidence="1">
    <location>
        <begin position="32"/>
        <end position="51"/>
    </location>
</feature>